<gene>
    <name evidence="2" type="ORF">DPMN_096773</name>
</gene>
<proteinExistence type="predicted"/>
<organism evidence="2 3">
    <name type="scientific">Dreissena polymorpha</name>
    <name type="common">Zebra mussel</name>
    <name type="synonym">Mytilus polymorpha</name>
    <dbReference type="NCBI Taxonomy" id="45954"/>
    <lineage>
        <taxon>Eukaryota</taxon>
        <taxon>Metazoa</taxon>
        <taxon>Spiralia</taxon>
        <taxon>Lophotrochozoa</taxon>
        <taxon>Mollusca</taxon>
        <taxon>Bivalvia</taxon>
        <taxon>Autobranchia</taxon>
        <taxon>Heteroconchia</taxon>
        <taxon>Euheterodonta</taxon>
        <taxon>Imparidentia</taxon>
        <taxon>Neoheterodontei</taxon>
        <taxon>Myida</taxon>
        <taxon>Dreissenoidea</taxon>
        <taxon>Dreissenidae</taxon>
        <taxon>Dreissena</taxon>
    </lineage>
</organism>
<evidence type="ECO:0000259" key="1">
    <source>
        <dbReference type="PROSITE" id="PS50835"/>
    </source>
</evidence>
<dbReference type="InterPro" id="IPR036179">
    <property type="entry name" value="Ig-like_dom_sf"/>
</dbReference>
<sequence length="102" mass="11700">MFIIPSEENQTLVEGASAQNIMCSVWDYFPSCHVQWTLNNIVRQEKIVRGGCIDLLLFNRAVSRNDTNIFKCTAKNLESSIEIKREKTLNLTVLCKVIYMSL</sequence>
<accession>A0A9D4R437</accession>
<dbReference type="EMBL" id="JAIWYP010000003">
    <property type="protein sequence ID" value="KAH3854234.1"/>
    <property type="molecule type" value="Genomic_DNA"/>
</dbReference>
<reference evidence="2" key="1">
    <citation type="journal article" date="2019" name="bioRxiv">
        <title>The Genome of the Zebra Mussel, Dreissena polymorpha: A Resource for Invasive Species Research.</title>
        <authorList>
            <person name="McCartney M.A."/>
            <person name="Auch B."/>
            <person name="Kono T."/>
            <person name="Mallez S."/>
            <person name="Zhang Y."/>
            <person name="Obille A."/>
            <person name="Becker A."/>
            <person name="Abrahante J.E."/>
            <person name="Garbe J."/>
            <person name="Badalamenti J.P."/>
            <person name="Herman A."/>
            <person name="Mangelson H."/>
            <person name="Liachko I."/>
            <person name="Sullivan S."/>
            <person name="Sone E.D."/>
            <person name="Koren S."/>
            <person name="Silverstein K.A.T."/>
            <person name="Beckman K.B."/>
            <person name="Gohl D.M."/>
        </authorList>
    </citation>
    <scope>NUCLEOTIDE SEQUENCE</scope>
    <source>
        <strain evidence="2">Duluth1</strain>
        <tissue evidence="2">Whole animal</tissue>
    </source>
</reference>
<dbReference type="AlphaFoldDB" id="A0A9D4R437"/>
<evidence type="ECO:0000313" key="2">
    <source>
        <dbReference type="EMBL" id="KAH3854234.1"/>
    </source>
</evidence>
<feature type="domain" description="Ig-like" evidence="1">
    <location>
        <begin position="1"/>
        <end position="90"/>
    </location>
</feature>
<protein>
    <recommendedName>
        <fullName evidence="1">Ig-like domain-containing protein</fullName>
    </recommendedName>
</protein>
<reference evidence="2" key="2">
    <citation type="submission" date="2020-11" db="EMBL/GenBank/DDBJ databases">
        <authorList>
            <person name="McCartney M.A."/>
            <person name="Auch B."/>
            <person name="Kono T."/>
            <person name="Mallez S."/>
            <person name="Becker A."/>
            <person name="Gohl D.M."/>
            <person name="Silverstein K.A.T."/>
            <person name="Koren S."/>
            <person name="Bechman K.B."/>
            <person name="Herman A."/>
            <person name="Abrahante J.E."/>
            <person name="Garbe J."/>
        </authorList>
    </citation>
    <scope>NUCLEOTIDE SEQUENCE</scope>
    <source>
        <strain evidence="2">Duluth1</strain>
        <tissue evidence="2">Whole animal</tissue>
    </source>
</reference>
<dbReference type="Gene3D" id="2.60.40.10">
    <property type="entry name" value="Immunoglobulins"/>
    <property type="match status" value="1"/>
</dbReference>
<dbReference type="SUPFAM" id="SSF48726">
    <property type="entry name" value="Immunoglobulin"/>
    <property type="match status" value="1"/>
</dbReference>
<dbReference type="InterPro" id="IPR013783">
    <property type="entry name" value="Ig-like_fold"/>
</dbReference>
<keyword evidence="3" id="KW-1185">Reference proteome</keyword>
<comment type="caution">
    <text evidence="2">The sequence shown here is derived from an EMBL/GenBank/DDBJ whole genome shotgun (WGS) entry which is preliminary data.</text>
</comment>
<dbReference type="PROSITE" id="PS50835">
    <property type="entry name" value="IG_LIKE"/>
    <property type="match status" value="1"/>
</dbReference>
<evidence type="ECO:0000313" key="3">
    <source>
        <dbReference type="Proteomes" id="UP000828390"/>
    </source>
</evidence>
<name>A0A9D4R437_DREPO</name>
<dbReference type="InterPro" id="IPR007110">
    <property type="entry name" value="Ig-like_dom"/>
</dbReference>
<dbReference type="Proteomes" id="UP000828390">
    <property type="component" value="Unassembled WGS sequence"/>
</dbReference>